<evidence type="ECO:0000313" key="3">
    <source>
        <dbReference type="EMBL" id="KAA0970416.1"/>
    </source>
</evidence>
<dbReference type="OrthoDB" id="2974133at2"/>
<evidence type="ECO:0000259" key="2">
    <source>
        <dbReference type="Pfam" id="PF07885"/>
    </source>
</evidence>
<dbReference type="AlphaFoldDB" id="A0A5B0DVB2"/>
<name>A0A5B0DVB2_9HYPH</name>
<keyword evidence="1" id="KW-0812">Transmembrane</keyword>
<dbReference type="GO" id="GO:0034220">
    <property type="term" value="P:monoatomic ion transmembrane transport"/>
    <property type="evidence" value="ECO:0007669"/>
    <property type="project" value="UniProtKB-KW"/>
</dbReference>
<dbReference type="EMBL" id="VTWH01000002">
    <property type="protein sequence ID" value="KAA0970416.1"/>
    <property type="molecule type" value="Genomic_DNA"/>
</dbReference>
<keyword evidence="1" id="KW-0472">Membrane</keyword>
<sequence>MYLKKMTLKKLKNINGYGFSLIIAVTFGLMQLAEMTGEPPLYILQPLSIAIYIFVLLFFANTIRTLLMRRRFEAGITYGRLARDIALSMVAAVVSGAGIFHFFGYTTLGTACKAGLSTMNDALYLASVTFTTLGYGDFLPCPGWSRFASATLSLFGNLHLAFLVSLVMVIIGEREAEAKSRTGEKKRQKSHEAE</sequence>
<evidence type="ECO:0000256" key="1">
    <source>
        <dbReference type="SAM" id="Phobius"/>
    </source>
</evidence>
<dbReference type="Pfam" id="PF07885">
    <property type="entry name" value="Ion_trans_2"/>
    <property type="match status" value="1"/>
</dbReference>
<comment type="caution">
    <text evidence="3">The sequence shown here is derived from an EMBL/GenBank/DDBJ whole genome shotgun (WGS) entry which is preliminary data.</text>
</comment>
<reference evidence="3 4" key="1">
    <citation type="submission" date="2019-08" db="EMBL/GenBank/DDBJ databases">
        <title>Aureimonas fodiniaquatilis sp. nov., isolated from a coal mine wastewater.</title>
        <authorList>
            <person name="Kim W."/>
        </authorList>
    </citation>
    <scope>NUCLEOTIDE SEQUENCE [LARGE SCALE GENOMIC DNA]</scope>
    <source>
        <strain evidence="3 4">CAU 1482</strain>
    </source>
</reference>
<dbReference type="SUPFAM" id="SSF81324">
    <property type="entry name" value="Voltage-gated potassium channels"/>
    <property type="match status" value="1"/>
</dbReference>
<accession>A0A5B0DVB2</accession>
<feature type="domain" description="Potassium channel" evidence="2">
    <location>
        <begin position="94"/>
        <end position="169"/>
    </location>
</feature>
<dbReference type="InterPro" id="IPR013099">
    <property type="entry name" value="K_chnl_dom"/>
</dbReference>
<evidence type="ECO:0000313" key="4">
    <source>
        <dbReference type="Proteomes" id="UP000324738"/>
    </source>
</evidence>
<proteinExistence type="predicted"/>
<protein>
    <submittedName>
        <fullName evidence="3">Two pore domain potassium channel family protein</fullName>
    </submittedName>
</protein>
<keyword evidence="3" id="KW-0406">Ion transport</keyword>
<gene>
    <name evidence="3" type="ORF">FPY71_07825</name>
</gene>
<keyword evidence="4" id="KW-1185">Reference proteome</keyword>
<keyword evidence="3" id="KW-0813">Transport</keyword>
<feature type="transmembrane region" description="Helical" evidence="1">
    <location>
        <begin position="14"/>
        <end position="33"/>
    </location>
</feature>
<dbReference type="Proteomes" id="UP000324738">
    <property type="component" value="Unassembled WGS sequence"/>
</dbReference>
<organism evidence="3 4">
    <name type="scientific">Aureimonas fodinaquatilis</name>
    <dbReference type="NCBI Taxonomy" id="2565783"/>
    <lineage>
        <taxon>Bacteria</taxon>
        <taxon>Pseudomonadati</taxon>
        <taxon>Pseudomonadota</taxon>
        <taxon>Alphaproteobacteria</taxon>
        <taxon>Hyphomicrobiales</taxon>
        <taxon>Aurantimonadaceae</taxon>
        <taxon>Aureimonas</taxon>
    </lineage>
</organism>
<dbReference type="Gene3D" id="1.10.287.70">
    <property type="match status" value="1"/>
</dbReference>
<feature type="transmembrane region" description="Helical" evidence="1">
    <location>
        <begin position="81"/>
        <end position="103"/>
    </location>
</feature>
<keyword evidence="1" id="KW-1133">Transmembrane helix</keyword>
<keyword evidence="3" id="KW-0407">Ion channel</keyword>
<feature type="transmembrane region" description="Helical" evidence="1">
    <location>
        <begin position="147"/>
        <end position="171"/>
    </location>
</feature>
<feature type="transmembrane region" description="Helical" evidence="1">
    <location>
        <begin position="39"/>
        <end position="60"/>
    </location>
</feature>